<keyword evidence="3" id="KW-1185">Reference proteome</keyword>
<feature type="compositionally biased region" description="Basic and acidic residues" evidence="1">
    <location>
        <begin position="52"/>
        <end position="65"/>
    </location>
</feature>
<proteinExistence type="predicted"/>
<protein>
    <submittedName>
        <fullName evidence="2">Uncharacterized protein</fullName>
    </submittedName>
</protein>
<feature type="region of interest" description="Disordered" evidence="1">
    <location>
        <begin position="1"/>
        <end position="124"/>
    </location>
</feature>
<name>A0A091E0A5_FUKDA</name>
<evidence type="ECO:0000256" key="1">
    <source>
        <dbReference type="SAM" id="MobiDB-lite"/>
    </source>
</evidence>
<gene>
    <name evidence="2" type="ORF">H920_02583</name>
</gene>
<organism evidence="2 3">
    <name type="scientific">Fukomys damarensis</name>
    <name type="common">Damaraland mole rat</name>
    <name type="synonym">Cryptomys damarensis</name>
    <dbReference type="NCBI Taxonomy" id="885580"/>
    <lineage>
        <taxon>Eukaryota</taxon>
        <taxon>Metazoa</taxon>
        <taxon>Chordata</taxon>
        <taxon>Craniata</taxon>
        <taxon>Vertebrata</taxon>
        <taxon>Euteleostomi</taxon>
        <taxon>Mammalia</taxon>
        <taxon>Eutheria</taxon>
        <taxon>Euarchontoglires</taxon>
        <taxon>Glires</taxon>
        <taxon>Rodentia</taxon>
        <taxon>Hystricomorpha</taxon>
        <taxon>Bathyergidae</taxon>
        <taxon>Fukomys</taxon>
    </lineage>
</organism>
<dbReference type="EMBL" id="KN121576">
    <property type="protein sequence ID" value="KFO36000.1"/>
    <property type="molecule type" value="Genomic_DNA"/>
</dbReference>
<dbReference type="AlphaFoldDB" id="A0A091E0A5"/>
<dbReference type="Proteomes" id="UP000028990">
    <property type="component" value="Unassembled WGS sequence"/>
</dbReference>
<sequence length="124" mass="13242">MLLTKNTASPPKPDPLWAETLPRRHGRHPRPHPSSSVGLCGPRQGQTVGTEEMQRPGDPERRRALEGGSRVRTRSPLGLTAAAGGGPDASQCPAEAPEGPSSDPRRLRQPRTPHACQPPLRSGT</sequence>
<reference evidence="2 3" key="1">
    <citation type="submission" date="2013-11" db="EMBL/GenBank/DDBJ databases">
        <title>The Damaraland mole rat (Fukomys damarensis) genome and evolution of African mole rats.</title>
        <authorList>
            <person name="Gladyshev V.N."/>
            <person name="Fang X."/>
        </authorList>
    </citation>
    <scope>NUCLEOTIDE SEQUENCE [LARGE SCALE GENOMIC DNA]</scope>
    <source>
        <tissue evidence="2">Liver</tissue>
    </source>
</reference>
<evidence type="ECO:0000313" key="3">
    <source>
        <dbReference type="Proteomes" id="UP000028990"/>
    </source>
</evidence>
<evidence type="ECO:0000313" key="2">
    <source>
        <dbReference type="EMBL" id="KFO36000.1"/>
    </source>
</evidence>
<accession>A0A091E0A5</accession>